<name>A0A068NMG5_FIMGI</name>
<dbReference type="EMBL" id="CP007139">
    <property type="protein sequence ID" value="AIE84557.1"/>
    <property type="molecule type" value="Genomic_DNA"/>
</dbReference>
<dbReference type="GO" id="GO:0009307">
    <property type="term" value="P:DNA restriction-modification system"/>
    <property type="evidence" value="ECO:0007669"/>
    <property type="project" value="InterPro"/>
</dbReference>
<proteinExistence type="predicted"/>
<evidence type="ECO:0000259" key="1">
    <source>
        <dbReference type="Pfam" id="PF04471"/>
    </source>
</evidence>
<dbReference type="InterPro" id="IPR011335">
    <property type="entry name" value="Restrct_endonuc-II-like"/>
</dbReference>
<dbReference type="KEGG" id="fgi:OP10G_1189"/>
<dbReference type="GO" id="GO:0004519">
    <property type="term" value="F:endonuclease activity"/>
    <property type="evidence" value="ECO:0007669"/>
    <property type="project" value="InterPro"/>
</dbReference>
<organism evidence="2 3">
    <name type="scientific">Fimbriimonas ginsengisoli Gsoil 348</name>
    <dbReference type="NCBI Taxonomy" id="661478"/>
    <lineage>
        <taxon>Bacteria</taxon>
        <taxon>Bacillati</taxon>
        <taxon>Armatimonadota</taxon>
        <taxon>Fimbriimonadia</taxon>
        <taxon>Fimbriimonadales</taxon>
        <taxon>Fimbriimonadaceae</taxon>
        <taxon>Fimbriimonas</taxon>
    </lineage>
</organism>
<reference evidence="2 3" key="1">
    <citation type="journal article" date="2014" name="PLoS ONE">
        <title>The first complete genome sequence of the class fimbriimonadia in the phylum armatimonadetes.</title>
        <authorList>
            <person name="Hu Z.Y."/>
            <person name="Wang Y.Z."/>
            <person name="Im W.T."/>
            <person name="Wang S.Y."/>
            <person name="Zhao G.P."/>
            <person name="Zheng H.J."/>
            <person name="Quan Z.X."/>
        </authorList>
    </citation>
    <scope>NUCLEOTIDE SEQUENCE [LARGE SCALE GENOMIC DNA]</scope>
    <source>
        <strain evidence="2">Gsoil 348</strain>
    </source>
</reference>
<accession>A0A068NMG5</accession>
<protein>
    <recommendedName>
        <fullName evidence="1">Restriction endonuclease type IV Mrr domain-containing protein</fullName>
    </recommendedName>
</protein>
<dbReference type="Proteomes" id="UP000027982">
    <property type="component" value="Chromosome"/>
</dbReference>
<evidence type="ECO:0000313" key="3">
    <source>
        <dbReference type="Proteomes" id="UP000027982"/>
    </source>
</evidence>
<gene>
    <name evidence="2" type="ORF">OP10G_1189</name>
</gene>
<feature type="domain" description="Restriction endonuclease type IV Mrr" evidence="1">
    <location>
        <begin position="161"/>
        <end position="260"/>
    </location>
</feature>
<dbReference type="SUPFAM" id="SSF52980">
    <property type="entry name" value="Restriction endonuclease-like"/>
    <property type="match status" value="1"/>
</dbReference>
<keyword evidence="3" id="KW-1185">Reference proteome</keyword>
<dbReference type="InterPro" id="IPR007560">
    <property type="entry name" value="Restrct_endonuc_IV_Mrr"/>
</dbReference>
<dbReference type="Pfam" id="PF04471">
    <property type="entry name" value="Mrr_cat"/>
    <property type="match status" value="1"/>
</dbReference>
<evidence type="ECO:0000313" key="2">
    <source>
        <dbReference type="EMBL" id="AIE84557.1"/>
    </source>
</evidence>
<dbReference type="AlphaFoldDB" id="A0A068NMG5"/>
<dbReference type="HOGENOM" id="CLU_945779_0_0_0"/>
<dbReference type="GO" id="GO:0003677">
    <property type="term" value="F:DNA binding"/>
    <property type="evidence" value="ECO:0007669"/>
    <property type="project" value="InterPro"/>
</dbReference>
<sequence>MGNPAAYWRNWAMDQGVDDGVALRAHNTLLYDGFALDGDMAASSEITPKGIELVESHSLVPAEEIAAEREHRDIVIRALQHAGIVYRNFNVGFGKFAEMLSLSDEQVFRAMHYLSMFGYVRCPDYESYSITPQGIAFIERSNLPLKLRQLKEGRLPPARRGYALEDILSQIARNEGWEVRTRDRSASGEENDLVISRHRDIWIISCKWTKARASDVELRDLVARVSRRSSLRGILVSMAGFSESAIRNASNGREMVLFVGPGDVDRLASGSLTLDSMLTQKFAALEVSKTITWS</sequence>